<keyword evidence="3" id="KW-1185">Reference proteome</keyword>
<organism evidence="2 3">
    <name type="scientific">Porphyra umbilicalis</name>
    <name type="common">Purple laver</name>
    <name type="synonym">Red alga</name>
    <dbReference type="NCBI Taxonomy" id="2786"/>
    <lineage>
        <taxon>Eukaryota</taxon>
        <taxon>Rhodophyta</taxon>
        <taxon>Bangiophyceae</taxon>
        <taxon>Bangiales</taxon>
        <taxon>Bangiaceae</taxon>
        <taxon>Porphyra</taxon>
    </lineage>
</organism>
<reference evidence="2 3" key="1">
    <citation type="submission" date="2017-03" db="EMBL/GenBank/DDBJ databases">
        <title>WGS assembly of Porphyra umbilicalis.</title>
        <authorList>
            <person name="Brawley S.H."/>
            <person name="Blouin N.A."/>
            <person name="Ficko-Blean E."/>
            <person name="Wheeler G.L."/>
            <person name="Lohr M."/>
            <person name="Goodson H.V."/>
            <person name="Jenkins J.W."/>
            <person name="Blaby-Haas C.E."/>
            <person name="Helliwell K.E."/>
            <person name="Chan C."/>
            <person name="Marriage T."/>
            <person name="Bhattacharya D."/>
            <person name="Klein A.S."/>
            <person name="Badis Y."/>
            <person name="Brodie J."/>
            <person name="Cao Y."/>
            <person name="Collen J."/>
            <person name="Dittami S.M."/>
            <person name="Gachon C.M."/>
            <person name="Green B.R."/>
            <person name="Karpowicz S."/>
            <person name="Kim J.W."/>
            <person name="Kudahl U."/>
            <person name="Lin S."/>
            <person name="Michel G."/>
            <person name="Mittag M."/>
            <person name="Olson B.J."/>
            <person name="Pangilinan J."/>
            <person name="Peng Y."/>
            <person name="Qiu H."/>
            <person name="Shu S."/>
            <person name="Singer J.T."/>
            <person name="Smith A.G."/>
            <person name="Sprecher B.N."/>
            <person name="Wagner V."/>
            <person name="Wang W."/>
            <person name="Wang Z.-Y."/>
            <person name="Yan J."/>
            <person name="Yarish C."/>
            <person name="Zoeuner-Riek S."/>
            <person name="Zhuang Y."/>
            <person name="Zou Y."/>
            <person name="Lindquist E.A."/>
            <person name="Grimwood J."/>
            <person name="Barry K."/>
            <person name="Rokhsar D.S."/>
            <person name="Schmutz J."/>
            <person name="Stiller J.W."/>
            <person name="Grossman A.R."/>
            <person name="Prochnik S.E."/>
        </authorList>
    </citation>
    <scope>NUCLEOTIDE SEQUENCE [LARGE SCALE GENOMIC DNA]</scope>
    <source>
        <strain evidence="2">4086291</strain>
    </source>
</reference>
<name>A0A1X6NM39_PORUM</name>
<protein>
    <submittedName>
        <fullName evidence="2">Uncharacterized protein</fullName>
    </submittedName>
</protein>
<dbReference type="AlphaFoldDB" id="A0A1X6NM39"/>
<proteinExistence type="predicted"/>
<evidence type="ECO:0000313" key="2">
    <source>
        <dbReference type="EMBL" id="OSX69403.1"/>
    </source>
</evidence>
<keyword evidence="1" id="KW-0732">Signal</keyword>
<feature type="signal peptide" evidence="1">
    <location>
        <begin position="1"/>
        <end position="26"/>
    </location>
</feature>
<accession>A0A1X6NM39</accession>
<dbReference type="Proteomes" id="UP000218209">
    <property type="component" value="Unassembled WGS sequence"/>
</dbReference>
<sequence length="175" mass="19789">MVVERRGATIAALLDVLATGWQASWGREWYPTVERGFCVTMGGDATRHSRCSSCRLRPRLPSPSCSRRCNGAGTAGRGVERSAVCAHLCSCFFVWRVPCNTRTRWSRRRLRDYEWDSWCPPGELLSGTRTGEDDQESVGARTVGGSVWDFHFVPTRFWRECMQQTRLATVSTVVH</sequence>
<evidence type="ECO:0000313" key="3">
    <source>
        <dbReference type="Proteomes" id="UP000218209"/>
    </source>
</evidence>
<evidence type="ECO:0000256" key="1">
    <source>
        <dbReference type="SAM" id="SignalP"/>
    </source>
</evidence>
<gene>
    <name evidence="2" type="ORF">BU14_1547s0001</name>
</gene>
<feature type="chain" id="PRO_5012530183" evidence="1">
    <location>
        <begin position="27"/>
        <end position="175"/>
    </location>
</feature>
<dbReference type="EMBL" id="KV919572">
    <property type="protein sequence ID" value="OSX69403.1"/>
    <property type="molecule type" value="Genomic_DNA"/>
</dbReference>